<sequence length="185" mass="19593">MLACLKHTFGYPAIYVARYQKNCIDHPASAFGKVHDYSSAVDRTVAFSLQNKATGKAVKPSNGVSSICAGNTYLVKLAFGEPSLRNYLLTSSHGSFVVKSNDCDDWCPNRVCSSAPTKEGSALFSVPCSIAGGTKVTFKVTSANGRIPALGAELRSASLTLKVDSKCGRCSSVVEERAKTSSLRG</sequence>
<organism evidence="1 2">
    <name type="scientific">Tetradesmus obliquus</name>
    <name type="common">Green alga</name>
    <name type="synonym">Acutodesmus obliquus</name>
    <dbReference type="NCBI Taxonomy" id="3088"/>
    <lineage>
        <taxon>Eukaryota</taxon>
        <taxon>Viridiplantae</taxon>
        <taxon>Chlorophyta</taxon>
        <taxon>core chlorophytes</taxon>
        <taxon>Chlorophyceae</taxon>
        <taxon>CS clade</taxon>
        <taxon>Sphaeropleales</taxon>
        <taxon>Scenedesmaceae</taxon>
        <taxon>Tetradesmus</taxon>
    </lineage>
</organism>
<dbReference type="Proteomes" id="UP000256970">
    <property type="component" value="Unassembled WGS sequence"/>
</dbReference>
<keyword evidence="2" id="KW-1185">Reference proteome</keyword>
<protein>
    <submittedName>
        <fullName evidence="1">Uncharacterized protein</fullName>
    </submittedName>
</protein>
<evidence type="ECO:0000313" key="2">
    <source>
        <dbReference type="Proteomes" id="UP000256970"/>
    </source>
</evidence>
<evidence type="ECO:0000313" key="1">
    <source>
        <dbReference type="EMBL" id="SZX67549.1"/>
    </source>
</evidence>
<proteinExistence type="predicted"/>
<dbReference type="EMBL" id="FNXT01000804">
    <property type="protein sequence ID" value="SZX67549.1"/>
    <property type="molecule type" value="Genomic_DNA"/>
</dbReference>
<accession>A0A383VRT1</accession>
<reference evidence="1 2" key="1">
    <citation type="submission" date="2016-10" db="EMBL/GenBank/DDBJ databases">
        <authorList>
            <person name="Cai Z."/>
        </authorList>
    </citation>
    <scope>NUCLEOTIDE SEQUENCE [LARGE SCALE GENOMIC DNA]</scope>
</reference>
<dbReference type="AlphaFoldDB" id="A0A383VRT1"/>
<name>A0A383VRT1_TETOB</name>
<gene>
    <name evidence="1" type="ORF">BQ4739_LOCUS7936</name>
</gene>